<dbReference type="Pfam" id="PF00057">
    <property type="entry name" value="Ldl_recept_a"/>
    <property type="match status" value="1"/>
</dbReference>
<evidence type="ECO:0000313" key="4">
    <source>
        <dbReference type="Proteomes" id="UP000008744"/>
    </source>
</evidence>
<dbReference type="InterPro" id="IPR036055">
    <property type="entry name" value="LDL_receptor-like_sf"/>
</dbReference>
<dbReference type="InterPro" id="IPR051221">
    <property type="entry name" value="LDLR-related"/>
</dbReference>
<feature type="disulfide bond" evidence="2">
    <location>
        <begin position="57"/>
        <end position="69"/>
    </location>
</feature>
<dbReference type="GO" id="GO:0043235">
    <property type="term" value="C:receptor complex"/>
    <property type="evidence" value="ECO:0007669"/>
    <property type="project" value="TreeGrafter"/>
</dbReference>
<dbReference type="AlphaFoldDB" id="B4H6Y2"/>
<sequence>MHSRTKCSKHLMLLEDKENCGAYPAYEPDHFTCAAPVAGNSQKDCPDKSDEVGCPTCRVDQFSCQSGECIDKALACDGTTNCDNGHDEVDCCKRLGEFQSPINKRTCWTLHSRCNATKLRMKMERKDSGRVCQVTTFHNAVYKDPRSEDDTAAEYNPVKQSKSSRGIGICVRRTRQLAYLRTQPRVK</sequence>
<dbReference type="HOGENOM" id="CLU_1449157_0_0_1"/>
<name>B4H6Y2_DROPE</name>
<evidence type="ECO:0000256" key="2">
    <source>
        <dbReference type="PROSITE-ProRule" id="PRU00124"/>
    </source>
</evidence>
<dbReference type="SMART" id="SM00192">
    <property type="entry name" value="LDLa"/>
    <property type="match status" value="1"/>
</dbReference>
<dbReference type="Proteomes" id="UP000008744">
    <property type="component" value="Unassembled WGS sequence"/>
</dbReference>
<dbReference type="OrthoDB" id="664115at2759"/>
<proteinExistence type="predicted"/>
<dbReference type="PANTHER" id="PTHR22722">
    <property type="entry name" value="LOW-DENSITY LIPOPROTEIN RECEPTOR-RELATED PROTEIN 2-RELATED"/>
    <property type="match status" value="1"/>
</dbReference>
<keyword evidence="4" id="KW-1185">Reference proteome</keyword>
<dbReference type="InterPro" id="IPR002172">
    <property type="entry name" value="LDrepeatLR_classA_rpt"/>
</dbReference>
<feature type="disulfide bond" evidence="2">
    <location>
        <begin position="76"/>
        <end position="91"/>
    </location>
</feature>
<accession>B4H6Y2</accession>
<protein>
    <submittedName>
        <fullName evidence="3">GL11777</fullName>
    </submittedName>
</protein>
<dbReference type="eggNOG" id="KOG1215">
    <property type="taxonomic scope" value="Eukaryota"/>
</dbReference>
<evidence type="ECO:0000256" key="1">
    <source>
        <dbReference type="ARBA" id="ARBA00023157"/>
    </source>
</evidence>
<keyword evidence="1 2" id="KW-1015">Disulfide bond</keyword>
<reference evidence="3 4" key="1">
    <citation type="journal article" date="2007" name="Nature">
        <title>Evolution of genes and genomes on the Drosophila phylogeny.</title>
        <authorList>
            <consortium name="Drosophila 12 Genomes Consortium"/>
            <person name="Clark A.G."/>
            <person name="Eisen M.B."/>
            <person name="Smith D.R."/>
            <person name="Bergman C.M."/>
            <person name="Oliver B."/>
            <person name="Markow T.A."/>
            <person name="Kaufman T.C."/>
            <person name="Kellis M."/>
            <person name="Gelbart W."/>
            <person name="Iyer V.N."/>
            <person name="Pollard D.A."/>
            <person name="Sackton T.B."/>
            <person name="Larracuente A.M."/>
            <person name="Singh N.D."/>
            <person name="Abad J.P."/>
            <person name="Abt D.N."/>
            <person name="Adryan B."/>
            <person name="Aguade M."/>
            <person name="Akashi H."/>
            <person name="Anderson W.W."/>
            <person name="Aquadro C.F."/>
            <person name="Ardell D.H."/>
            <person name="Arguello R."/>
            <person name="Artieri C.G."/>
            <person name="Barbash D.A."/>
            <person name="Barker D."/>
            <person name="Barsanti P."/>
            <person name="Batterham P."/>
            <person name="Batzoglou S."/>
            <person name="Begun D."/>
            <person name="Bhutkar A."/>
            <person name="Blanco E."/>
            <person name="Bosak S.A."/>
            <person name="Bradley R.K."/>
            <person name="Brand A.D."/>
            <person name="Brent M.R."/>
            <person name="Brooks A.N."/>
            <person name="Brown R.H."/>
            <person name="Butlin R.K."/>
            <person name="Caggese C."/>
            <person name="Calvi B.R."/>
            <person name="Bernardo de Carvalho A."/>
            <person name="Caspi A."/>
            <person name="Castrezana S."/>
            <person name="Celniker S.E."/>
            <person name="Chang J.L."/>
            <person name="Chapple C."/>
            <person name="Chatterji S."/>
            <person name="Chinwalla A."/>
            <person name="Civetta A."/>
            <person name="Clifton S.W."/>
            <person name="Comeron J.M."/>
            <person name="Costello J.C."/>
            <person name="Coyne J.A."/>
            <person name="Daub J."/>
            <person name="David R.G."/>
            <person name="Delcher A.L."/>
            <person name="Delehaunty K."/>
            <person name="Do C.B."/>
            <person name="Ebling H."/>
            <person name="Edwards K."/>
            <person name="Eickbush T."/>
            <person name="Evans J.D."/>
            <person name="Filipski A."/>
            <person name="Findeiss S."/>
            <person name="Freyhult E."/>
            <person name="Fulton L."/>
            <person name="Fulton R."/>
            <person name="Garcia A.C."/>
            <person name="Gardiner A."/>
            <person name="Garfield D.A."/>
            <person name="Garvin B.E."/>
            <person name="Gibson G."/>
            <person name="Gilbert D."/>
            <person name="Gnerre S."/>
            <person name="Godfrey J."/>
            <person name="Good R."/>
            <person name="Gotea V."/>
            <person name="Gravely B."/>
            <person name="Greenberg A.J."/>
            <person name="Griffiths-Jones S."/>
            <person name="Gross S."/>
            <person name="Guigo R."/>
            <person name="Gustafson E.A."/>
            <person name="Haerty W."/>
            <person name="Hahn M.W."/>
            <person name="Halligan D.L."/>
            <person name="Halpern A.L."/>
            <person name="Halter G.M."/>
            <person name="Han M.V."/>
            <person name="Heger A."/>
            <person name="Hillier L."/>
            <person name="Hinrichs A.S."/>
            <person name="Holmes I."/>
            <person name="Hoskins R.A."/>
            <person name="Hubisz M.J."/>
            <person name="Hultmark D."/>
            <person name="Huntley M.A."/>
            <person name="Jaffe D.B."/>
            <person name="Jagadeeshan S."/>
            <person name="Jeck W.R."/>
            <person name="Johnson J."/>
            <person name="Jones C.D."/>
            <person name="Jordan W.C."/>
            <person name="Karpen G.H."/>
            <person name="Kataoka E."/>
            <person name="Keightley P.D."/>
            <person name="Kheradpour P."/>
            <person name="Kirkness E.F."/>
            <person name="Koerich L.B."/>
            <person name="Kristiansen K."/>
            <person name="Kudrna D."/>
            <person name="Kulathinal R.J."/>
            <person name="Kumar S."/>
            <person name="Kwok R."/>
            <person name="Lander E."/>
            <person name="Langley C.H."/>
            <person name="Lapoint R."/>
            <person name="Lazzaro B.P."/>
            <person name="Lee S.J."/>
            <person name="Levesque L."/>
            <person name="Li R."/>
            <person name="Lin C.F."/>
            <person name="Lin M.F."/>
            <person name="Lindblad-Toh K."/>
            <person name="Llopart A."/>
            <person name="Long M."/>
            <person name="Low L."/>
            <person name="Lozovsky E."/>
            <person name="Lu J."/>
            <person name="Luo M."/>
            <person name="Machado C.A."/>
            <person name="Makalowski W."/>
            <person name="Marzo M."/>
            <person name="Matsuda M."/>
            <person name="Matzkin L."/>
            <person name="McAllister B."/>
            <person name="McBride C.S."/>
            <person name="McKernan B."/>
            <person name="McKernan K."/>
            <person name="Mendez-Lago M."/>
            <person name="Minx P."/>
            <person name="Mollenhauer M.U."/>
            <person name="Montooth K."/>
            <person name="Mount S.M."/>
            <person name="Mu X."/>
            <person name="Myers E."/>
            <person name="Negre B."/>
            <person name="Newfeld S."/>
            <person name="Nielsen R."/>
            <person name="Noor M.A."/>
            <person name="O'Grady P."/>
            <person name="Pachter L."/>
            <person name="Papaceit M."/>
            <person name="Parisi M.J."/>
            <person name="Parisi M."/>
            <person name="Parts L."/>
            <person name="Pedersen J.S."/>
            <person name="Pesole G."/>
            <person name="Phillippy A.M."/>
            <person name="Ponting C.P."/>
            <person name="Pop M."/>
            <person name="Porcelli D."/>
            <person name="Powell J.R."/>
            <person name="Prohaska S."/>
            <person name="Pruitt K."/>
            <person name="Puig M."/>
            <person name="Quesneville H."/>
            <person name="Ram K.R."/>
            <person name="Rand D."/>
            <person name="Rasmussen M.D."/>
            <person name="Reed L.K."/>
            <person name="Reenan R."/>
            <person name="Reily A."/>
            <person name="Remington K.A."/>
            <person name="Rieger T.T."/>
            <person name="Ritchie M.G."/>
            <person name="Robin C."/>
            <person name="Rogers Y.H."/>
            <person name="Rohde C."/>
            <person name="Rozas J."/>
            <person name="Rubenfield M.J."/>
            <person name="Ruiz A."/>
            <person name="Russo S."/>
            <person name="Salzberg S.L."/>
            <person name="Sanchez-Gracia A."/>
            <person name="Saranga D.J."/>
            <person name="Sato H."/>
            <person name="Schaeffer S.W."/>
            <person name="Schatz M.C."/>
            <person name="Schlenke T."/>
            <person name="Schwartz R."/>
            <person name="Segarra C."/>
            <person name="Singh R.S."/>
            <person name="Sirot L."/>
            <person name="Sirota M."/>
            <person name="Sisneros N.B."/>
            <person name="Smith C.D."/>
            <person name="Smith T.F."/>
            <person name="Spieth J."/>
            <person name="Stage D.E."/>
            <person name="Stark A."/>
            <person name="Stephan W."/>
            <person name="Strausberg R.L."/>
            <person name="Strempel S."/>
            <person name="Sturgill D."/>
            <person name="Sutton G."/>
            <person name="Sutton G.G."/>
            <person name="Tao W."/>
            <person name="Teichmann S."/>
            <person name="Tobari Y.N."/>
            <person name="Tomimura Y."/>
            <person name="Tsolas J.M."/>
            <person name="Valente V.L."/>
            <person name="Venter E."/>
            <person name="Venter J.C."/>
            <person name="Vicario S."/>
            <person name="Vieira F.G."/>
            <person name="Vilella A.J."/>
            <person name="Villasante A."/>
            <person name="Walenz B."/>
            <person name="Wang J."/>
            <person name="Wasserman M."/>
            <person name="Watts T."/>
            <person name="Wilson D."/>
            <person name="Wilson R.K."/>
            <person name="Wing R.A."/>
            <person name="Wolfner M.F."/>
            <person name="Wong A."/>
            <person name="Wong G.K."/>
            <person name="Wu C.I."/>
            <person name="Wu G."/>
            <person name="Yamamoto D."/>
            <person name="Yang H.P."/>
            <person name="Yang S.P."/>
            <person name="Yorke J.A."/>
            <person name="Yoshida K."/>
            <person name="Zdobnov E."/>
            <person name="Zhang P."/>
            <person name="Zhang Y."/>
            <person name="Zimin A.V."/>
            <person name="Baldwin J."/>
            <person name="Abdouelleil A."/>
            <person name="Abdulkadir J."/>
            <person name="Abebe A."/>
            <person name="Abera B."/>
            <person name="Abreu J."/>
            <person name="Acer S.C."/>
            <person name="Aftuck L."/>
            <person name="Alexander A."/>
            <person name="An P."/>
            <person name="Anderson E."/>
            <person name="Anderson S."/>
            <person name="Arachi H."/>
            <person name="Azer M."/>
            <person name="Bachantsang P."/>
            <person name="Barry A."/>
            <person name="Bayul T."/>
            <person name="Berlin A."/>
            <person name="Bessette D."/>
            <person name="Bloom T."/>
            <person name="Blye J."/>
            <person name="Boguslavskiy L."/>
            <person name="Bonnet C."/>
            <person name="Boukhgalter B."/>
            <person name="Bourzgui I."/>
            <person name="Brown A."/>
            <person name="Cahill P."/>
            <person name="Channer S."/>
            <person name="Cheshatsang Y."/>
            <person name="Chuda L."/>
            <person name="Citroen M."/>
            <person name="Collymore A."/>
            <person name="Cooke P."/>
            <person name="Costello M."/>
            <person name="D'Aco K."/>
            <person name="Daza R."/>
            <person name="De Haan G."/>
            <person name="DeGray S."/>
            <person name="DeMaso C."/>
            <person name="Dhargay N."/>
            <person name="Dooley K."/>
            <person name="Dooley E."/>
            <person name="Doricent M."/>
            <person name="Dorje P."/>
            <person name="Dorjee K."/>
            <person name="Dupes A."/>
            <person name="Elong R."/>
            <person name="Falk J."/>
            <person name="Farina A."/>
            <person name="Faro S."/>
            <person name="Ferguson D."/>
            <person name="Fisher S."/>
            <person name="Foley C.D."/>
            <person name="Franke A."/>
            <person name="Friedrich D."/>
            <person name="Gadbois L."/>
            <person name="Gearin G."/>
            <person name="Gearin C.R."/>
            <person name="Giannoukos G."/>
            <person name="Goode T."/>
            <person name="Graham J."/>
            <person name="Grandbois E."/>
            <person name="Grewal S."/>
            <person name="Gyaltsen K."/>
            <person name="Hafez N."/>
            <person name="Hagos B."/>
            <person name="Hall J."/>
            <person name="Henson C."/>
            <person name="Hollinger A."/>
            <person name="Honan T."/>
            <person name="Huard M.D."/>
            <person name="Hughes L."/>
            <person name="Hurhula B."/>
            <person name="Husby M.E."/>
            <person name="Kamat A."/>
            <person name="Kanga B."/>
            <person name="Kashin S."/>
            <person name="Khazanovich D."/>
            <person name="Kisner P."/>
            <person name="Lance K."/>
            <person name="Lara M."/>
            <person name="Lee W."/>
            <person name="Lennon N."/>
            <person name="Letendre F."/>
            <person name="LeVine R."/>
            <person name="Lipovsky A."/>
            <person name="Liu X."/>
            <person name="Liu J."/>
            <person name="Liu S."/>
            <person name="Lokyitsang T."/>
            <person name="Lokyitsang Y."/>
            <person name="Lubonja R."/>
            <person name="Lui A."/>
            <person name="MacDonald P."/>
            <person name="Magnisalis V."/>
            <person name="Maru K."/>
            <person name="Matthews C."/>
            <person name="McCusker W."/>
            <person name="McDonough S."/>
            <person name="Mehta T."/>
            <person name="Meldrim J."/>
            <person name="Meneus L."/>
            <person name="Mihai O."/>
            <person name="Mihalev A."/>
            <person name="Mihova T."/>
            <person name="Mittelman R."/>
            <person name="Mlenga V."/>
            <person name="Montmayeur A."/>
            <person name="Mulrain L."/>
            <person name="Navidi A."/>
            <person name="Naylor J."/>
            <person name="Negash T."/>
            <person name="Nguyen T."/>
            <person name="Nguyen N."/>
            <person name="Nicol R."/>
            <person name="Norbu C."/>
            <person name="Norbu N."/>
            <person name="Novod N."/>
            <person name="O'Neill B."/>
            <person name="Osman S."/>
            <person name="Markiewicz E."/>
            <person name="Oyono O.L."/>
            <person name="Patti C."/>
            <person name="Phunkhang P."/>
            <person name="Pierre F."/>
            <person name="Priest M."/>
            <person name="Raghuraman S."/>
            <person name="Rege F."/>
            <person name="Reyes R."/>
            <person name="Rise C."/>
            <person name="Rogov P."/>
            <person name="Ross K."/>
            <person name="Ryan E."/>
            <person name="Settipalli S."/>
            <person name="Shea T."/>
            <person name="Sherpa N."/>
            <person name="Shi L."/>
            <person name="Shih D."/>
            <person name="Sparrow T."/>
            <person name="Spaulding J."/>
            <person name="Stalker J."/>
            <person name="Stange-Thomann N."/>
            <person name="Stavropoulos S."/>
            <person name="Stone C."/>
            <person name="Strader C."/>
            <person name="Tesfaye S."/>
            <person name="Thomson T."/>
            <person name="Thoulutsang Y."/>
            <person name="Thoulutsang D."/>
            <person name="Topham K."/>
            <person name="Topping I."/>
            <person name="Tsamla T."/>
            <person name="Vassiliev H."/>
            <person name="Vo A."/>
            <person name="Wangchuk T."/>
            <person name="Wangdi T."/>
            <person name="Weiand M."/>
            <person name="Wilkinson J."/>
            <person name="Wilson A."/>
            <person name="Yadav S."/>
            <person name="Young G."/>
            <person name="Yu Q."/>
            <person name="Zembek L."/>
            <person name="Zhong D."/>
            <person name="Zimmer A."/>
            <person name="Zwirko Z."/>
            <person name="Jaffe D.B."/>
            <person name="Alvarez P."/>
            <person name="Brockman W."/>
            <person name="Butler J."/>
            <person name="Chin C."/>
            <person name="Gnerre S."/>
            <person name="Grabherr M."/>
            <person name="Kleber M."/>
            <person name="Mauceli E."/>
            <person name="MacCallum I."/>
        </authorList>
    </citation>
    <scope>NUCLEOTIDE SEQUENCE [LARGE SCALE GENOMIC DNA]</scope>
    <source>
        <strain evidence="4">MSH-3 / Tucson 14011-0111.49</strain>
    </source>
</reference>
<dbReference type="KEGG" id="dpe:6601613"/>
<dbReference type="EMBL" id="CH479216">
    <property type="protein sequence ID" value="EDW33618.1"/>
    <property type="molecule type" value="Genomic_DNA"/>
</dbReference>
<feature type="disulfide bond" evidence="2">
    <location>
        <begin position="64"/>
        <end position="82"/>
    </location>
</feature>
<gene>
    <name evidence="3" type="primary">Dper\GL11777</name>
    <name evidence="3" type="ORF">Dper_GL11777</name>
</gene>
<dbReference type="SUPFAM" id="SSF57424">
    <property type="entry name" value="LDL receptor-like module"/>
    <property type="match status" value="1"/>
</dbReference>
<dbReference type="GO" id="GO:0005886">
    <property type="term" value="C:plasma membrane"/>
    <property type="evidence" value="ECO:0007669"/>
    <property type="project" value="TreeGrafter"/>
</dbReference>
<dbReference type="PROSITE" id="PS50068">
    <property type="entry name" value="LDLRA_2"/>
    <property type="match status" value="1"/>
</dbReference>
<dbReference type="Gene3D" id="2.40.128.620">
    <property type="match status" value="1"/>
</dbReference>
<dbReference type="CDD" id="cd00112">
    <property type="entry name" value="LDLa"/>
    <property type="match status" value="1"/>
</dbReference>
<evidence type="ECO:0000313" key="3">
    <source>
        <dbReference type="EMBL" id="EDW33618.1"/>
    </source>
</evidence>
<organism evidence="4">
    <name type="scientific">Drosophila persimilis</name>
    <name type="common">Fruit fly</name>
    <dbReference type="NCBI Taxonomy" id="7234"/>
    <lineage>
        <taxon>Eukaryota</taxon>
        <taxon>Metazoa</taxon>
        <taxon>Ecdysozoa</taxon>
        <taxon>Arthropoda</taxon>
        <taxon>Hexapoda</taxon>
        <taxon>Insecta</taxon>
        <taxon>Pterygota</taxon>
        <taxon>Neoptera</taxon>
        <taxon>Endopterygota</taxon>
        <taxon>Diptera</taxon>
        <taxon>Brachycera</taxon>
        <taxon>Muscomorpha</taxon>
        <taxon>Ephydroidea</taxon>
        <taxon>Drosophilidae</taxon>
        <taxon>Drosophila</taxon>
        <taxon>Sophophora</taxon>
    </lineage>
</organism>